<reference evidence="1" key="1">
    <citation type="journal article" date="2020" name="Nature">
        <title>Giant virus diversity and host interactions through global metagenomics.</title>
        <authorList>
            <person name="Schulz F."/>
            <person name="Roux S."/>
            <person name="Paez-Espino D."/>
            <person name="Jungbluth S."/>
            <person name="Walsh D.A."/>
            <person name="Denef V.J."/>
            <person name="McMahon K.D."/>
            <person name="Konstantinidis K.T."/>
            <person name="Eloe-Fadrosh E.A."/>
            <person name="Kyrpides N.C."/>
            <person name="Woyke T."/>
        </authorList>
    </citation>
    <scope>NUCLEOTIDE SEQUENCE</scope>
    <source>
        <strain evidence="1">GVMAG-M-3300021354-14</strain>
    </source>
</reference>
<organism evidence="1">
    <name type="scientific">viral metagenome</name>
    <dbReference type="NCBI Taxonomy" id="1070528"/>
    <lineage>
        <taxon>unclassified sequences</taxon>
        <taxon>metagenomes</taxon>
        <taxon>organismal metagenomes</taxon>
    </lineage>
</organism>
<name>A0A6C0CL28_9ZZZZ</name>
<evidence type="ECO:0000313" key="1">
    <source>
        <dbReference type="EMBL" id="QHT05171.1"/>
    </source>
</evidence>
<dbReference type="AlphaFoldDB" id="A0A6C0CL28"/>
<accession>A0A6C0CL28</accession>
<protein>
    <submittedName>
        <fullName evidence="1">Uncharacterized protein</fullName>
    </submittedName>
</protein>
<dbReference type="EMBL" id="MN739450">
    <property type="protein sequence ID" value="QHT05171.1"/>
    <property type="molecule type" value="Genomic_DNA"/>
</dbReference>
<sequence>MHWAILLLAFVILLLLLRLSQVNDRMKQIEDYLLDCVTKHKLPEILRASLTQLQ</sequence>
<proteinExistence type="predicted"/>